<protein>
    <submittedName>
        <fullName evidence="2">Uncharacterized protein</fullName>
    </submittedName>
</protein>
<feature type="compositionally biased region" description="Polar residues" evidence="1">
    <location>
        <begin position="18"/>
        <end position="34"/>
    </location>
</feature>
<organism evidence="2">
    <name type="scientific">Arundo donax</name>
    <name type="common">Giant reed</name>
    <name type="synonym">Donax arundinaceus</name>
    <dbReference type="NCBI Taxonomy" id="35708"/>
    <lineage>
        <taxon>Eukaryota</taxon>
        <taxon>Viridiplantae</taxon>
        <taxon>Streptophyta</taxon>
        <taxon>Embryophyta</taxon>
        <taxon>Tracheophyta</taxon>
        <taxon>Spermatophyta</taxon>
        <taxon>Magnoliopsida</taxon>
        <taxon>Liliopsida</taxon>
        <taxon>Poales</taxon>
        <taxon>Poaceae</taxon>
        <taxon>PACMAD clade</taxon>
        <taxon>Arundinoideae</taxon>
        <taxon>Arundineae</taxon>
        <taxon>Arundo</taxon>
    </lineage>
</organism>
<sequence length="93" mass="10003">MERVDLDRSPSPQDDKSAPNSPVYNGKASGSMNPNGRAEGDAKVVEASEKPDTASPVRYRKNRDEEEGVIDEDGEIAEDDPRSSAPAQNGDDN</sequence>
<feature type="compositionally biased region" description="Basic and acidic residues" evidence="1">
    <location>
        <begin position="1"/>
        <end position="17"/>
    </location>
</feature>
<accession>A0A0A9BEV3</accession>
<reference evidence="2" key="1">
    <citation type="submission" date="2014-09" db="EMBL/GenBank/DDBJ databases">
        <authorList>
            <person name="Magalhaes I.L.F."/>
            <person name="Oliveira U."/>
            <person name="Santos F.R."/>
            <person name="Vidigal T.H.D.A."/>
            <person name="Brescovit A.D."/>
            <person name="Santos A.J."/>
        </authorList>
    </citation>
    <scope>NUCLEOTIDE SEQUENCE</scope>
    <source>
        <tissue evidence="2">Shoot tissue taken approximately 20 cm above the soil surface</tissue>
    </source>
</reference>
<feature type="compositionally biased region" description="Basic and acidic residues" evidence="1">
    <location>
        <begin position="38"/>
        <end position="52"/>
    </location>
</feature>
<dbReference type="EMBL" id="GBRH01237247">
    <property type="protein sequence ID" value="JAD60648.1"/>
    <property type="molecule type" value="Transcribed_RNA"/>
</dbReference>
<name>A0A0A9BEV3_ARUDO</name>
<feature type="compositionally biased region" description="Acidic residues" evidence="1">
    <location>
        <begin position="65"/>
        <end position="78"/>
    </location>
</feature>
<evidence type="ECO:0000313" key="2">
    <source>
        <dbReference type="EMBL" id="JAD60648.1"/>
    </source>
</evidence>
<proteinExistence type="predicted"/>
<feature type="region of interest" description="Disordered" evidence="1">
    <location>
        <begin position="1"/>
        <end position="93"/>
    </location>
</feature>
<reference evidence="2" key="2">
    <citation type="journal article" date="2015" name="Data Brief">
        <title>Shoot transcriptome of the giant reed, Arundo donax.</title>
        <authorList>
            <person name="Barrero R.A."/>
            <person name="Guerrero F.D."/>
            <person name="Moolhuijzen P."/>
            <person name="Goolsby J.A."/>
            <person name="Tidwell J."/>
            <person name="Bellgard S.E."/>
            <person name="Bellgard M.I."/>
        </authorList>
    </citation>
    <scope>NUCLEOTIDE SEQUENCE</scope>
    <source>
        <tissue evidence="2">Shoot tissue taken approximately 20 cm above the soil surface</tissue>
    </source>
</reference>
<evidence type="ECO:0000256" key="1">
    <source>
        <dbReference type="SAM" id="MobiDB-lite"/>
    </source>
</evidence>
<dbReference type="AlphaFoldDB" id="A0A0A9BEV3"/>